<gene>
    <name evidence="2" type="ORF">Q9S71_06375</name>
</gene>
<evidence type="ECO:0000313" key="2">
    <source>
        <dbReference type="EMBL" id="MDT3316445.1"/>
    </source>
</evidence>
<proteinExistence type="predicted"/>
<protein>
    <recommendedName>
        <fullName evidence="4">LPXTG cell wall anchor domain-containing protein</fullName>
    </recommendedName>
</protein>
<keyword evidence="1" id="KW-0472">Membrane</keyword>
<sequence>MNELEQNLLYSVVGLSLLTSLVLIVVRGFRRRGDDRRGRKPWDDLEPK</sequence>
<comment type="caution">
    <text evidence="2">The sequence shown here is derived from an EMBL/GenBank/DDBJ whole genome shotgun (WGS) entry which is preliminary data.</text>
</comment>
<evidence type="ECO:0000313" key="3">
    <source>
        <dbReference type="Proteomes" id="UP001251849"/>
    </source>
</evidence>
<keyword evidence="3" id="KW-1185">Reference proteome</keyword>
<dbReference type="EMBL" id="JAUZVV010000001">
    <property type="protein sequence ID" value="MDT3316445.1"/>
    <property type="molecule type" value="Genomic_DNA"/>
</dbReference>
<feature type="transmembrane region" description="Helical" evidence="1">
    <location>
        <begin position="12"/>
        <end position="29"/>
    </location>
</feature>
<evidence type="ECO:0000256" key="1">
    <source>
        <dbReference type="SAM" id="Phobius"/>
    </source>
</evidence>
<keyword evidence="1" id="KW-1133">Transmembrane helix</keyword>
<accession>A0ABU3GA83</accession>
<name>A0ABU3GA83_9MICO</name>
<organism evidence="2 3">
    <name type="scientific">Microbacterium gawkjiense</name>
    <dbReference type="NCBI Taxonomy" id="3067309"/>
    <lineage>
        <taxon>Bacteria</taxon>
        <taxon>Bacillati</taxon>
        <taxon>Actinomycetota</taxon>
        <taxon>Actinomycetes</taxon>
        <taxon>Micrococcales</taxon>
        <taxon>Microbacteriaceae</taxon>
        <taxon>Microbacterium</taxon>
    </lineage>
</organism>
<reference evidence="2 3" key="1">
    <citation type="submission" date="2023-08" db="EMBL/GenBank/DDBJ databases">
        <title>Microbacterium aquilitoris sp. nov. and Microbacterium gwkjibeachense sp. nov., isolated from beach.</title>
        <authorList>
            <person name="Lee S.D."/>
            <person name="Yang H."/>
            <person name="Kim I."/>
        </authorList>
    </citation>
    <scope>NUCLEOTIDE SEQUENCE [LARGE SCALE GENOMIC DNA]</scope>
    <source>
        <strain evidence="2 3">KSW4-11</strain>
    </source>
</reference>
<evidence type="ECO:0008006" key="4">
    <source>
        <dbReference type="Google" id="ProtNLM"/>
    </source>
</evidence>
<dbReference type="Proteomes" id="UP001251849">
    <property type="component" value="Unassembled WGS sequence"/>
</dbReference>
<keyword evidence="1" id="KW-0812">Transmembrane</keyword>
<dbReference type="RefSeq" id="WP_197471610.1">
    <property type="nucleotide sequence ID" value="NZ_JAUZVV010000001.1"/>
</dbReference>